<evidence type="ECO:0000313" key="3">
    <source>
        <dbReference type="EMBL" id="MCQ5343242.1"/>
    </source>
</evidence>
<dbReference type="InterPro" id="IPR013321">
    <property type="entry name" value="Arc_rbn_hlx_hlx"/>
</dbReference>
<dbReference type="Pfam" id="PF04221">
    <property type="entry name" value="RelB"/>
    <property type="match status" value="1"/>
</dbReference>
<dbReference type="PANTHER" id="PTHR38781:SF1">
    <property type="entry name" value="ANTITOXIN DINJ-RELATED"/>
    <property type="match status" value="1"/>
</dbReference>
<comment type="similarity">
    <text evidence="1">Belongs to the RelB/DinJ antitoxin family.</text>
</comment>
<dbReference type="EMBL" id="JANGEW010000018">
    <property type="protein sequence ID" value="MCQ5343242.1"/>
    <property type="molecule type" value="Genomic_DNA"/>
</dbReference>
<proteinExistence type="inferred from homology"/>
<dbReference type="RefSeq" id="WP_062411308.1">
    <property type="nucleotide sequence ID" value="NZ_JAJCIO010000019.1"/>
</dbReference>
<dbReference type="PANTHER" id="PTHR38781">
    <property type="entry name" value="ANTITOXIN DINJ-RELATED"/>
    <property type="match status" value="1"/>
</dbReference>
<dbReference type="InterPro" id="IPR007337">
    <property type="entry name" value="RelB/DinJ"/>
</dbReference>
<name>A0ABT1STP4_9FIRM</name>
<evidence type="ECO:0000256" key="2">
    <source>
        <dbReference type="ARBA" id="ARBA00022649"/>
    </source>
</evidence>
<sequence length="91" mass="10268">MADFTIDVDEKLKKDAEALFNRLGLDLSSAITMFLKTAVRCDGIPFEGRIEAFNDETLTALAEAEELKNHPEKFKHYDSISDLMADLNKDD</sequence>
<evidence type="ECO:0000313" key="4">
    <source>
        <dbReference type="Proteomes" id="UP001206692"/>
    </source>
</evidence>
<dbReference type="Proteomes" id="UP001206692">
    <property type="component" value="Unassembled WGS sequence"/>
</dbReference>
<keyword evidence="4" id="KW-1185">Reference proteome</keyword>
<evidence type="ECO:0000256" key="1">
    <source>
        <dbReference type="ARBA" id="ARBA00010562"/>
    </source>
</evidence>
<accession>A0ABT1STP4</accession>
<dbReference type="Gene3D" id="1.10.1220.10">
    <property type="entry name" value="Met repressor-like"/>
    <property type="match status" value="1"/>
</dbReference>
<organism evidence="3 4">
    <name type="scientific">Megasphaera massiliensis</name>
    <dbReference type="NCBI Taxonomy" id="1232428"/>
    <lineage>
        <taxon>Bacteria</taxon>
        <taxon>Bacillati</taxon>
        <taxon>Bacillota</taxon>
        <taxon>Negativicutes</taxon>
        <taxon>Veillonellales</taxon>
        <taxon>Veillonellaceae</taxon>
        <taxon>Megasphaera</taxon>
    </lineage>
</organism>
<protein>
    <submittedName>
        <fullName evidence="3">Type II toxin-antitoxin system RelB/DinJ family antitoxin</fullName>
    </submittedName>
</protein>
<keyword evidence="2" id="KW-1277">Toxin-antitoxin system</keyword>
<dbReference type="NCBIfam" id="TIGR02384">
    <property type="entry name" value="RelB_DinJ"/>
    <property type="match status" value="1"/>
</dbReference>
<reference evidence="3 4" key="1">
    <citation type="submission" date="2022-06" db="EMBL/GenBank/DDBJ databases">
        <title>Isolation of gut microbiota from human fecal samples.</title>
        <authorList>
            <person name="Pamer E.G."/>
            <person name="Barat B."/>
            <person name="Waligurski E."/>
            <person name="Medina S."/>
            <person name="Paddock L."/>
            <person name="Mostad J."/>
        </authorList>
    </citation>
    <scope>NUCLEOTIDE SEQUENCE [LARGE SCALE GENOMIC DNA]</scope>
    <source>
        <strain evidence="3 4">DFI.1.1</strain>
    </source>
</reference>
<gene>
    <name evidence="3" type="ORF">NE675_09450</name>
</gene>
<comment type="caution">
    <text evidence="3">The sequence shown here is derived from an EMBL/GenBank/DDBJ whole genome shotgun (WGS) entry which is preliminary data.</text>
</comment>